<dbReference type="PANTHER" id="PTHR35174">
    <property type="entry name" value="BLL7171 PROTEIN-RELATED"/>
    <property type="match status" value="1"/>
</dbReference>
<name>A0ABS3SFY6_9CELL</name>
<dbReference type="Proteomes" id="UP000678317">
    <property type="component" value="Unassembled WGS sequence"/>
</dbReference>
<dbReference type="InterPro" id="IPR005545">
    <property type="entry name" value="YCII"/>
</dbReference>
<accession>A0ABS3SFY6</accession>
<gene>
    <name evidence="3" type="ORF">J4035_08500</name>
</gene>
<comment type="similarity">
    <text evidence="1">Belongs to the YciI family.</text>
</comment>
<dbReference type="Gene3D" id="3.30.70.1060">
    <property type="entry name" value="Dimeric alpha+beta barrel"/>
    <property type="match status" value="1"/>
</dbReference>
<keyword evidence="4" id="KW-1185">Reference proteome</keyword>
<reference evidence="3 4" key="1">
    <citation type="submission" date="2021-03" db="EMBL/GenBank/DDBJ databases">
        <title>novel species in genus Cellulomonas.</title>
        <authorList>
            <person name="Zhang G."/>
        </authorList>
    </citation>
    <scope>NUCLEOTIDE SEQUENCE [LARGE SCALE GENOMIC DNA]</scope>
    <source>
        <strain evidence="4">zg-ZUI188</strain>
    </source>
</reference>
<dbReference type="InterPro" id="IPR011008">
    <property type="entry name" value="Dimeric_a/b-barrel"/>
</dbReference>
<comment type="caution">
    <text evidence="3">The sequence shown here is derived from an EMBL/GenBank/DDBJ whole genome shotgun (WGS) entry which is preliminary data.</text>
</comment>
<evidence type="ECO:0000256" key="1">
    <source>
        <dbReference type="ARBA" id="ARBA00007689"/>
    </source>
</evidence>
<dbReference type="RefSeq" id="WP_208289351.1">
    <property type="nucleotide sequence ID" value="NZ_CP074404.1"/>
</dbReference>
<dbReference type="EMBL" id="JAGFBM010000003">
    <property type="protein sequence ID" value="MBO3084676.1"/>
    <property type="molecule type" value="Genomic_DNA"/>
</dbReference>
<evidence type="ECO:0000313" key="4">
    <source>
        <dbReference type="Proteomes" id="UP000678317"/>
    </source>
</evidence>
<protein>
    <recommendedName>
        <fullName evidence="2">YCII-related domain-containing protein</fullName>
    </recommendedName>
</protein>
<organism evidence="3 4">
    <name type="scientific">Cellulomonas fengjieae</name>
    <dbReference type="NCBI Taxonomy" id="2819978"/>
    <lineage>
        <taxon>Bacteria</taxon>
        <taxon>Bacillati</taxon>
        <taxon>Actinomycetota</taxon>
        <taxon>Actinomycetes</taxon>
        <taxon>Micrococcales</taxon>
        <taxon>Cellulomonadaceae</taxon>
        <taxon>Cellulomonas</taxon>
    </lineage>
</organism>
<dbReference type="PANTHER" id="PTHR35174:SF3">
    <property type="entry name" value="BLL7171 PROTEIN"/>
    <property type="match status" value="1"/>
</dbReference>
<proteinExistence type="inferred from homology"/>
<evidence type="ECO:0000259" key="2">
    <source>
        <dbReference type="Pfam" id="PF03795"/>
    </source>
</evidence>
<sequence length="126" mass="13620">MKYVILIHSNPKPWGHPTDRFTDEGRAVPTAELDAADRAFDGLLAELSASGELVTGEALADPASATVYRWRSGESLASEGPFAETQEHVAGFFLIDCATRERAEQIATQFAGPGSVAELRPAFVWE</sequence>
<evidence type="ECO:0000313" key="3">
    <source>
        <dbReference type="EMBL" id="MBO3084676.1"/>
    </source>
</evidence>
<feature type="domain" description="YCII-related" evidence="2">
    <location>
        <begin position="1"/>
        <end position="109"/>
    </location>
</feature>
<dbReference type="Pfam" id="PF03795">
    <property type="entry name" value="YCII"/>
    <property type="match status" value="1"/>
</dbReference>
<dbReference type="SUPFAM" id="SSF54909">
    <property type="entry name" value="Dimeric alpha+beta barrel"/>
    <property type="match status" value="1"/>
</dbReference>